<evidence type="ECO:0000256" key="4">
    <source>
        <dbReference type="SAM" id="SignalP"/>
    </source>
</evidence>
<keyword evidence="4" id="KW-0732">Signal</keyword>
<dbReference type="InParanoid" id="A0A6J0B955"/>
<dbReference type="RefSeq" id="XP_015511499.1">
    <property type="nucleotide sequence ID" value="XM_015656013.2"/>
</dbReference>
<dbReference type="OrthoDB" id="6610259at2759"/>
<keyword evidence="5" id="KW-1185">Reference proteome</keyword>
<dbReference type="FunFam" id="1.10.238.20:FF:000001">
    <property type="entry name" value="General odorant-binding protein lush"/>
    <property type="match status" value="1"/>
</dbReference>
<dbReference type="GeneID" id="107218212"/>
<protein>
    <submittedName>
        <fullName evidence="6">General odorant-binding protein 72 isoform X1</fullName>
    </submittedName>
</protein>
<dbReference type="GO" id="GO:0005576">
    <property type="term" value="C:extracellular region"/>
    <property type="evidence" value="ECO:0007669"/>
    <property type="project" value="UniProtKB-SubCell"/>
</dbReference>
<organism evidence="6">
    <name type="scientific">Neodiprion lecontei</name>
    <name type="common">Redheaded pine sawfly</name>
    <dbReference type="NCBI Taxonomy" id="441921"/>
    <lineage>
        <taxon>Eukaryota</taxon>
        <taxon>Metazoa</taxon>
        <taxon>Ecdysozoa</taxon>
        <taxon>Arthropoda</taxon>
        <taxon>Hexapoda</taxon>
        <taxon>Insecta</taxon>
        <taxon>Pterygota</taxon>
        <taxon>Neoptera</taxon>
        <taxon>Endopterygota</taxon>
        <taxon>Hymenoptera</taxon>
        <taxon>Tenthredinoidea</taxon>
        <taxon>Diprionidae</taxon>
        <taxon>Diprioninae</taxon>
        <taxon>Neodiprion</taxon>
    </lineage>
</organism>
<name>A0A6J0B955_NEOLC</name>
<sequence length="142" mass="15664">MKAFVLVLTLVLASHFVDVESRMTMAQIKNALKGVRKACIAKTGVSTDVIDDTHKGVFAEDRELMCYLLCCMGMMKTVKNGRYSSAAAVAQIEAILPLELIDRAKATGMNCAAQMTSEDDCEAAWQFAKCGFEMDKEVYFFP</sequence>
<gene>
    <name evidence="6" type="primary">LOC107218212</name>
</gene>
<keyword evidence="3" id="KW-0964">Secreted</keyword>
<evidence type="ECO:0000313" key="5">
    <source>
        <dbReference type="Proteomes" id="UP000829291"/>
    </source>
</evidence>
<evidence type="ECO:0000256" key="3">
    <source>
        <dbReference type="ARBA" id="ARBA00022525"/>
    </source>
</evidence>
<proteinExistence type="inferred from homology"/>
<evidence type="ECO:0000256" key="2">
    <source>
        <dbReference type="ARBA" id="ARBA00008098"/>
    </source>
</evidence>
<reference evidence="6" key="1">
    <citation type="submission" date="2025-08" db="UniProtKB">
        <authorList>
            <consortium name="RefSeq"/>
        </authorList>
    </citation>
    <scope>IDENTIFICATION</scope>
    <source>
        <tissue evidence="6">Thorax and Abdomen</tissue>
    </source>
</reference>
<dbReference type="InterPro" id="IPR006170">
    <property type="entry name" value="PBP/GOBP"/>
</dbReference>
<dbReference type="AlphaFoldDB" id="A0A6J0B955"/>
<evidence type="ECO:0000256" key="1">
    <source>
        <dbReference type="ARBA" id="ARBA00004613"/>
    </source>
</evidence>
<comment type="subcellular location">
    <subcellularLocation>
        <location evidence="1">Secreted</location>
    </subcellularLocation>
</comment>
<dbReference type="SMART" id="SM00708">
    <property type="entry name" value="PhBP"/>
    <property type="match status" value="1"/>
</dbReference>
<dbReference type="GO" id="GO:0005549">
    <property type="term" value="F:odorant binding"/>
    <property type="evidence" value="ECO:0007669"/>
    <property type="project" value="InterPro"/>
</dbReference>
<comment type="similarity">
    <text evidence="2">Belongs to the PBP/GOBP family.</text>
</comment>
<evidence type="ECO:0000313" key="6">
    <source>
        <dbReference type="RefSeq" id="XP_015511499.1"/>
    </source>
</evidence>
<dbReference type="PANTHER" id="PTHR21364">
    <property type="entry name" value="GENERAL ODORANT-BINDING PROTEIN 19A"/>
    <property type="match status" value="1"/>
</dbReference>
<dbReference type="FunCoup" id="A0A6J0B955">
    <property type="interactions" value="18"/>
</dbReference>
<dbReference type="KEGG" id="nlo:107218212"/>
<dbReference type="Gene3D" id="1.10.238.20">
    <property type="entry name" value="Pheromone/general odorant binding protein domain"/>
    <property type="match status" value="1"/>
</dbReference>
<dbReference type="Pfam" id="PF01395">
    <property type="entry name" value="PBP_GOBP"/>
    <property type="match status" value="1"/>
</dbReference>
<dbReference type="InterPro" id="IPR036728">
    <property type="entry name" value="PBP_GOBP_sf"/>
</dbReference>
<accession>A0A6J0B955</accession>
<feature type="chain" id="PRO_5027069418" evidence="4">
    <location>
        <begin position="22"/>
        <end position="142"/>
    </location>
</feature>
<dbReference type="SUPFAM" id="SSF47565">
    <property type="entry name" value="Insect pheromone/odorant-binding proteins"/>
    <property type="match status" value="1"/>
</dbReference>
<dbReference type="PANTHER" id="PTHR21364:SF2">
    <property type="entry name" value="GENERAL ODORANT-BINDING PROTEIN 19A"/>
    <property type="match status" value="1"/>
</dbReference>
<dbReference type="GO" id="GO:0007608">
    <property type="term" value="P:sensory perception of smell"/>
    <property type="evidence" value="ECO:0007669"/>
    <property type="project" value="UniProtKB-ARBA"/>
</dbReference>
<feature type="signal peptide" evidence="4">
    <location>
        <begin position="1"/>
        <end position="21"/>
    </location>
</feature>
<dbReference type="CDD" id="cd23992">
    <property type="entry name" value="PBP_GOBP"/>
    <property type="match status" value="1"/>
</dbReference>
<dbReference type="Proteomes" id="UP000829291">
    <property type="component" value="Chromosome 6"/>
</dbReference>